<feature type="domain" description="Short myomegalin-like EB1 binding protein N-terminal" evidence="4">
    <location>
        <begin position="120"/>
        <end position="327"/>
    </location>
</feature>
<evidence type="ECO:0000313" key="5">
    <source>
        <dbReference type="Ensembl" id="ENSDCDP00010032568.1"/>
    </source>
</evidence>
<evidence type="ECO:0000259" key="3">
    <source>
        <dbReference type="Pfam" id="PF07776"/>
    </source>
</evidence>
<feature type="region of interest" description="Disordered" evidence="2">
    <location>
        <begin position="1726"/>
        <end position="1765"/>
    </location>
</feature>
<dbReference type="GO" id="GO:0007098">
    <property type="term" value="P:centrosome cycle"/>
    <property type="evidence" value="ECO:0007669"/>
    <property type="project" value="TreeGrafter"/>
</dbReference>
<proteinExistence type="predicted"/>
<dbReference type="Proteomes" id="UP000694580">
    <property type="component" value="Unplaced"/>
</dbReference>
<feature type="coiled-coil region" evidence="1">
    <location>
        <begin position="926"/>
        <end position="992"/>
    </location>
</feature>
<evidence type="ECO:0000256" key="2">
    <source>
        <dbReference type="SAM" id="MobiDB-lite"/>
    </source>
</evidence>
<feature type="region of interest" description="Disordered" evidence="2">
    <location>
        <begin position="291"/>
        <end position="326"/>
    </location>
</feature>
<sequence length="1976" mass="219828">MLDSRLKDPCRICGRELCGNQRRWIFHPTAKLNLQVLLSHALGRELTRDGRGEFVCGKCAFVLERMYRFDTVIARVEALSIERLHKLLQEKERLRHGVGSLYWRNNEAEDRDAVGSHTPDTAALSDATYSSLVQEDLTFSVFEHWSELESSQHALHHHHPQSRKCRGCAALRVADSDYEAVCGVPRKVSGATSCGPSTQQLSGGEEASNTDHGPEPENLLSPASSTESLDALDETEGEQPLPEHLDSTQKTGEGVSVLEPDDVCVSGLDLALSLVRSLEYHPLRTSRGSRLPVRIKPEAPTLQLDQTRYSGGPGSSEERSSQRELHQELADMEELWLDEFMTCGPFPPQKALIEEQQTRLVGQQQVRPLQARIRESEASNKVPDTHTSRNSCGPSPCPTLPVFTLLTQELQRRMAEMQCELRSAREAAQLQDGAIQTLRDTLSTSRAQVSDLQQVVMEQKEMLVSLKSQGQQEQQGGVLALEASLFSSQLEMQHCQQALSHAHRREDDLTRANQRLHSDLQRAEQQREQAERHSQDLLCAVEDARTRLVQLEDGMKEKEGERGGENTIRQLRNTLQNKERLLQDYSQMLDSGGKECVPSKLKLRIQERDCAVEQALDELRKLQLHLREKERDLEKLQCVCANNEETIMSLQALLRARDLEQEQVCVSLRNVQGVHRECEDRHKHTLLERDMLINQLQSCLHTFTKENKDLTSALISGQSVESASLLEELKTHLCVKEKLIQDLLSDRSRQVQQHQTQMQDMLNAIGSRDQYIQDAAGRAGEMIGAQTARLQEMRRQLACAQATEGPGDPHDDVDVQALQEELQLAVRRERLAQQQLSTLRASLAQQDEQLQLQPALTPHFKGMTEKGPTCLTAVESDAASQSRAEFGEVDNAEDYSSDFVEEEENSKMTVKVLGATQGCVAPQTPQNSAVEEVKFLVEQKREVEKELMELRALLQRSGYSSLSEMKRALSSLHAENQELRDLLTQAQQRKEKPSRSQNGELCERAVQPEALQPSRDLAGSSAPLQHSKHVQVDLQDLGYETSGRSENEVEREETSSPEFDDLEMCTSLSLRDSAALSLWGSSSGAAAQHCGKSDVVMQLQTRPRDHEEDEGWQSSSDAHWASPAKSGTERELRELVCRVESLEEQLRAKGKGHSDGGKATNIPGRFDSLIQAQARELCVLRGRVREGACVCRLLSRQLADTTKAFEELLRATDVDYYMGQSFREQLSQSGALAHRAYAKISGEDPTDLPDEGDKTELLAIRLSKELQQKDKLIESLRSKLDQSRPHTPTSSHGPSDHSDRISFVSDEPGSITEDLDMGTPSEYGPEERLSTGCASQRSHAPQHPSIPPSISSHQSSSSCPSMHCTPQKAQCQTGLLAELMSGSPPSLCHDPPCQPPDAGGFSLAAVQQELQTLQTQLASSERTDVMGSGVKPHPGTPLATPPQLDLPGLLPFSQHPHHQSPFVGLNYSPGAGLLESSALWDTLYGPRPIRAGVYGDVSSGSSGYQSGTSHTGAELMEEHLREIRCLRRRLEDSIQTNDRLRQQLEERLTSLSREGGAPTNIYIQGLDSVPQLSNQIHALKEENRALQTCLAQTTRESSKEAELLRETVMGGRGRLKEAELEVERLAEQCKRLQAAAREKTRSIQQLREDKQSSQENANRLQHEVDVLQQQLSETRRLVQCLQDHIWKQQRLGGSDTQTNTAVPGTKSFSPTFDLGSLHIQLQHLQTPGHPGRQLFHDPSPSPPVRDTCPQSPAELRSPESTAGERSPVALLLGTADPFFNPGGRHVIGHTDDYNSVLQQLLEASVLLAEIERTLQQTLVQGGRRNLMGSTTTLRQILEEATSLLRTFWRAALPGEASQDEEMTSLKRKLSQQQRALQDALENLRSSNQTRNTMENFIVSQLSRTRDVLKKARSNLEKNQVKISSLSLSPSSPSSCPSSSSLPWWSAGKNAGLWTSSPGQRVLSRPQSQHPLQASSY</sequence>
<dbReference type="GO" id="GO:0008270">
    <property type="term" value="F:zinc ion binding"/>
    <property type="evidence" value="ECO:0007669"/>
    <property type="project" value="InterPro"/>
</dbReference>
<feature type="region of interest" description="Disordered" evidence="2">
    <location>
        <begin position="1101"/>
        <end position="1127"/>
    </location>
</feature>
<dbReference type="PANTHER" id="PTHR46501">
    <property type="entry name" value="MYOMEGALIN"/>
    <property type="match status" value="1"/>
</dbReference>
<dbReference type="InterPro" id="IPR012934">
    <property type="entry name" value="Znf_AD"/>
</dbReference>
<accession>A0AAY4CHJ9</accession>
<reference evidence="5" key="1">
    <citation type="submission" date="2025-08" db="UniProtKB">
        <authorList>
            <consortium name="Ensembl"/>
        </authorList>
    </citation>
    <scope>IDENTIFICATION</scope>
</reference>
<feature type="compositionally biased region" description="Basic and acidic residues" evidence="2">
    <location>
        <begin position="374"/>
        <end position="387"/>
    </location>
</feature>
<dbReference type="GO" id="GO:0060090">
    <property type="term" value="F:molecular adaptor activity"/>
    <property type="evidence" value="ECO:0007669"/>
    <property type="project" value="TreeGrafter"/>
</dbReference>
<feature type="region of interest" description="Disordered" evidence="2">
    <location>
        <begin position="1954"/>
        <end position="1976"/>
    </location>
</feature>
<feature type="compositionally biased region" description="Basic and acidic residues" evidence="2">
    <location>
        <begin position="1043"/>
        <end position="1054"/>
    </location>
</feature>
<evidence type="ECO:0000313" key="6">
    <source>
        <dbReference type="Proteomes" id="UP000694580"/>
    </source>
</evidence>
<keyword evidence="1" id="KW-0175">Coiled coil</keyword>
<dbReference type="InterPro" id="IPR052593">
    <property type="entry name" value="MT-associated_AKAP9-binding"/>
</dbReference>
<feature type="region of interest" description="Disordered" evidence="2">
    <location>
        <begin position="1277"/>
        <end position="1366"/>
    </location>
</feature>
<dbReference type="GeneTree" id="ENSGT00950000183190"/>
<dbReference type="GO" id="GO:0090063">
    <property type="term" value="P:positive regulation of microtubule nucleation"/>
    <property type="evidence" value="ECO:0007669"/>
    <property type="project" value="TreeGrafter"/>
</dbReference>
<feature type="compositionally biased region" description="Basic and acidic residues" evidence="2">
    <location>
        <begin position="316"/>
        <end position="326"/>
    </location>
</feature>
<dbReference type="InterPro" id="IPR040947">
    <property type="entry name" value="SMYLE_N"/>
</dbReference>
<dbReference type="GO" id="GO:1903358">
    <property type="term" value="P:regulation of Golgi organization"/>
    <property type="evidence" value="ECO:0007669"/>
    <property type="project" value="TreeGrafter"/>
</dbReference>
<dbReference type="Pfam" id="PF18615">
    <property type="entry name" value="SMYLE_N"/>
    <property type="match status" value="1"/>
</dbReference>
<feature type="compositionally biased region" description="Polar residues" evidence="2">
    <location>
        <begin position="190"/>
        <end position="202"/>
    </location>
</feature>
<feature type="coiled-coil region" evidence="1">
    <location>
        <begin position="506"/>
        <end position="588"/>
    </location>
</feature>
<feature type="region of interest" description="Disordered" evidence="2">
    <location>
        <begin position="1039"/>
        <end position="1061"/>
    </location>
</feature>
<reference evidence="5" key="2">
    <citation type="submission" date="2025-09" db="UniProtKB">
        <authorList>
            <consortium name="Ensembl"/>
        </authorList>
    </citation>
    <scope>IDENTIFICATION</scope>
</reference>
<name>A0AAY4CHJ9_9TELE</name>
<organism evidence="5 6">
    <name type="scientific">Denticeps clupeoides</name>
    <name type="common">denticle herring</name>
    <dbReference type="NCBI Taxonomy" id="299321"/>
    <lineage>
        <taxon>Eukaryota</taxon>
        <taxon>Metazoa</taxon>
        <taxon>Chordata</taxon>
        <taxon>Craniata</taxon>
        <taxon>Vertebrata</taxon>
        <taxon>Euteleostomi</taxon>
        <taxon>Actinopterygii</taxon>
        <taxon>Neopterygii</taxon>
        <taxon>Teleostei</taxon>
        <taxon>Clupei</taxon>
        <taxon>Clupeiformes</taxon>
        <taxon>Denticipitoidei</taxon>
        <taxon>Denticipitidae</taxon>
        <taxon>Denticeps</taxon>
    </lineage>
</organism>
<feature type="region of interest" description="Disordered" evidence="2">
    <location>
        <begin position="1919"/>
        <end position="1941"/>
    </location>
</feature>
<dbReference type="GO" id="GO:0005813">
    <property type="term" value="C:centrosome"/>
    <property type="evidence" value="ECO:0007669"/>
    <property type="project" value="TreeGrafter"/>
</dbReference>
<dbReference type="GO" id="GO:0005794">
    <property type="term" value="C:Golgi apparatus"/>
    <property type="evidence" value="ECO:0007669"/>
    <property type="project" value="TreeGrafter"/>
</dbReference>
<feature type="coiled-coil region" evidence="1">
    <location>
        <begin position="1516"/>
        <end position="1684"/>
    </location>
</feature>
<dbReference type="Pfam" id="PF07776">
    <property type="entry name" value="zf-AD"/>
    <property type="match status" value="1"/>
</dbReference>
<gene>
    <name evidence="5" type="primary">LOC114781121</name>
</gene>
<dbReference type="Ensembl" id="ENSDCDT00010040401.1">
    <property type="protein sequence ID" value="ENSDCDP00010032568.1"/>
    <property type="gene ID" value="ENSDCDG00010020848.1"/>
</dbReference>
<protein>
    <recommendedName>
        <fullName evidence="7">Myomegalin-like</fullName>
    </recommendedName>
</protein>
<feature type="compositionally biased region" description="Low complexity" evidence="2">
    <location>
        <begin position="1348"/>
        <end position="1361"/>
    </location>
</feature>
<evidence type="ECO:0008006" key="7">
    <source>
        <dbReference type="Google" id="ProtNLM"/>
    </source>
</evidence>
<feature type="domain" description="ZAD" evidence="3">
    <location>
        <begin position="10"/>
        <end position="79"/>
    </location>
</feature>
<evidence type="ECO:0000259" key="4">
    <source>
        <dbReference type="Pfam" id="PF18615"/>
    </source>
</evidence>
<evidence type="ECO:0000256" key="1">
    <source>
        <dbReference type="SAM" id="Coils"/>
    </source>
</evidence>
<feature type="coiled-coil region" evidence="1">
    <location>
        <begin position="1862"/>
        <end position="1918"/>
    </location>
</feature>
<dbReference type="PANTHER" id="PTHR46501:SF2">
    <property type="entry name" value="MYOMEGALIN"/>
    <property type="match status" value="1"/>
</dbReference>
<feature type="region of interest" description="Disordered" evidence="2">
    <location>
        <begin position="189"/>
        <end position="250"/>
    </location>
</feature>
<feature type="region of interest" description="Disordered" evidence="2">
    <location>
        <begin position="374"/>
        <end position="394"/>
    </location>
</feature>
<keyword evidence="6" id="KW-1185">Reference proteome</keyword>
<feature type="compositionally biased region" description="Low complexity" evidence="2">
    <location>
        <begin position="1923"/>
        <end position="1941"/>
    </location>
</feature>
<feature type="coiled-coil region" evidence="1">
    <location>
        <begin position="612"/>
        <end position="646"/>
    </location>
</feature>
<dbReference type="GO" id="GO:0005634">
    <property type="term" value="C:nucleus"/>
    <property type="evidence" value="ECO:0007669"/>
    <property type="project" value="InterPro"/>
</dbReference>